<comment type="subcellular location">
    <subcellularLocation>
        <location evidence="1">Membrane</location>
        <topology evidence="1">Multi-pass membrane protein</topology>
    </subcellularLocation>
</comment>
<protein>
    <recommendedName>
        <fullName evidence="9">Malic acid transport protein</fullName>
    </recommendedName>
</protein>
<feature type="transmembrane region" description="Helical" evidence="6">
    <location>
        <begin position="390"/>
        <end position="409"/>
    </location>
</feature>
<dbReference type="PANTHER" id="PTHR31162:SF3">
    <property type="entry name" value="TRANSPORTER_MALIC ACID TRANSPORT PROTEIN, PUTATIVE-RELATED"/>
    <property type="match status" value="1"/>
</dbReference>
<dbReference type="GO" id="GO:0016020">
    <property type="term" value="C:membrane"/>
    <property type="evidence" value="ECO:0007669"/>
    <property type="project" value="UniProtKB-SubCell"/>
</dbReference>
<dbReference type="EMBL" id="JOKZ01000007">
    <property type="protein sequence ID" value="KKP07393.1"/>
    <property type="molecule type" value="Genomic_DNA"/>
</dbReference>
<organism evidence="7 8">
    <name type="scientific">Trichoderma harzianum</name>
    <name type="common">Hypocrea lixii</name>
    <dbReference type="NCBI Taxonomy" id="5544"/>
    <lineage>
        <taxon>Eukaryota</taxon>
        <taxon>Fungi</taxon>
        <taxon>Dikarya</taxon>
        <taxon>Ascomycota</taxon>
        <taxon>Pezizomycotina</taxon>
        <taxon>Sordariomycetes</taxon>
        <taxon>Hypocreomycetidae</taxon>
        <taxon>Hypocreales</taxon>
        <taxon>Hypocreaceae</taxon>
        <taxon>Trichoderma</taxon>
    </lineage>
</organism>
<dbReference type="Proteomes" id="UP000034112">
    <property type="component" value="Unassembled WGS sequence"/>
</dbReference>
<feature type="transmembrane region" description="Helical" evidence="6">
    <location>
        <begin position="472"/>
        <end position="493"/>
    </location>
</feature>
<feature type="transmembrane region" description="Helical" evidence="6">
    <location>
        <begin position="345"/>
        <end position="378"/>
    </location>
</feature>
<reference evidence="8" key="1">
    <citation type="journal article" date="2015" name="Genome Announc.">
        <title>Draft whole-genome sequence of the biocontrol agent Trichoderma harzianum T6776.</title>
        <authorList>
            <person name="Baroncelli R."/>
            <person name="Piaggeschi G."/>
            <person name="Fiorini L."/>
            <person name="Bertolini E."/>
            <person name="Zapparata A."/>
            <person name="Pe M.E."/>
            <person name="Sarrocco S."/>
            <person name="Vannacci G."/>
        </authorList>
    </citation>
    <scope>NUCLEOTIDE SEQUENCE [LARGE SCALE GENOMIC DNA]</scope>
    <source>
        <strain evidence="8">T6776</strain>
    </source>
</reference>
<evidence type="ECO:0000256" key="2">
    <source>
        <dbReference type="ARBA" id="ARBA00022692"/>
    </source>
</evidence>
<dbReference type="GO" id="GO:0015140">
    <property type="term" value="F:malate transmembrane transporter activity"/>
    <property type="evidence" value="ECO:0007669"/>
    <property type="project" value="InterPro"/>
</dbReference>
<proteinExistence type="predicted"/>
<keyword evidence="4 6" id="KW-0472">Membrane</keyword>
<feature type="transmembrane region" description="Helical" evidence="6">
    <location>
        <begin position="174"/>
        <end position="196"/>
    </location>
</feature>
<feature type="compositionally biased region" description="Polar residues" evidence="5">
    <location>
        <begin position="141"/>
        <end position="152"/>
    </location>
</feature>
<dbReference type="OMA" id="FYHYPYT"/>
<gene>
    <name evidence="7" type="ORF">THAR02_00455</name>
</gene>
<evidence type="ECO:0000256" key="1">
    <source>
        <dbReference type="ARBA" id="ARBA00004141"/>
    </source>
</evidence>
<evidence type="ECO:0000313" key="7">
    <source>
        <dbReference type="EMBL" id="KKP07393.1"/>
    </source>
</evidence>
<evidence type="ECO:0000256" key="4">
    <source>
        <dbReference type="ARBA" id="ARBA00023136"/>
    </source>
</evidence>
<dbReference type="InterPro" id="IPR038665">
    <property type="entry name" value="Voltage-dep_anion_channel_sf"/>
</dbReference>
<sequence>LAGAGQRRLPAAPRLCADCPLPRRAQPDLPHPPAVQPRQSPCRQRESRVPPMASSQRGASVGFALPFDGYESPTEDNQPGFFFGPTPTPSGATTPARISISAATQNITTVKFLERAHPRLHRLQRMQHARQPPSRDPSPDGYQSSVGPSNLDSVLDEEKGSSSRKVGLKDRIACYQWTFFTMTMATGGLASVLHGLVYQAAWVNGFGVFFCLLNIVLFLTNCVLLSMRFYLRPGSLTKSFTDQVESLFIPAFFVSIAVILINICQFGVPHCGVWLLETLQILFWIYTGLSAVASAGLYLILWSTLIFPIHMMTPTWVFPAYPLMLTAPFACNLIAAASATGHIDVLYAPAVALSAVATQGTGCLISLMISAAFIYRLMTQKLPRDFQRPGVFISIGPYAFTAGSLAQLGDEARAILPANFLDTQNSADIIKIISILVALWFWGISMWFFLVSMGSLWKYLRTRKGMPFQMTWWSFVFPNTALVTATEIMGNIFESRGLQLFGCAMTIALVIAWIAIFATMVACIKQKKLLWPKSKS</sequence>
<dbReference type="InterPro" id="IPR004695">
    <property type="entry name" value="SLAC1/Mae1/Ssu1/TehA"/>
</dbReference>
<name>A0A0F9Y5P3_TRIHA</name>
<dbReference type="PANTHER" id="PTHR31162">
    <property type="entry name" value="MALIC ACID TRANSPORT PROTEIN-RELATED"/>
    <property type="match status" value="1"/>
</dbReference>
<evidence type="ECO:0000256" key="5">
    <source>
        <dbReference type="SAM" id="MobiDB-lite"/>
    </source>
</evidence>
<evidence type="ECO:0000313" key="8">
    <source>
        <dbReference type="Proteomes" id="UP000034112"/>
    </source>
</evidence>
<feature type="non-terminal residue" evidence="7">
    <location>
        <position position="1"/>
    </location>
</feature>
<feature type="transmembrane region" description="Helical" evidence="6">
    <location>
        <begin position="202"/>
        <end position="226"/>
    </location>
</feature>
<feature type="transmembrane region" description="Helical" evidence="6">
    <location>
        <begin position="247"/>
        <end position="269"/>
    </location>
</feature>
<evidence type="ECO:0000256" key="3">
    <source>
        <dbReference type="ARBA" id="ARBA00022989"/>
    </source>
</evidence>
<accession>A0A0F9Y5P3</accession>
<dbReference type="Pfam" id="PF03595">
    <property type="entry name" value="SLAC1"/>
    <property type="match status" value="1"/>
</dbReference>
<dbReference type="AlphaFoldDB" id="A0A0F9Y5P3"/>
<dbReference type="OrthoDB" id="2901184at2759"/>
<feature type="transmembrane region" description="Helical" evidence="6">
    <location>
        <begin position="429"/>
        <end position="451"/>
    </location>
</feature>
<feature type="region of interest" description="Disordered" evidence="5">
    <location>
        <begin position="124"/>
        <end position="158"/>
    </location>
</feature>
<dbReference type="Gene3D" id="1.50.10.150">
    <property type="entry name" value="Voltage-dependent anion channel"/>
    <property type="match status" value="1"/>
</dbReference>
<evidence type="ECO:0000256" key="6">
    <source>
        <dbReference type="SAM" id="Phobius"/>
    </source>
</evidence>
<keyword evidence="2 6" id="KW-0812">Transmembrane</keyword>
<dbReference type="InterPro" id="IPR030185">
    <property type="entry name" value="Mae1"/>
</dbReference>
<dbReference type="CDD" id="cd09317">
    <property type="entry name" value="TDT_Mae1_like"/>
    <property type="match status" value="1"/>
</dbReference>
<feature type="transmembrane region" description="Helical" evidence="6">
    <location>
        <begin position="319"/>
        <end position="339"/>
    </location>
</feature>
<comment type="caution">
    <text evidence="7">The sequence shown here is derived from an EMBL/GenBank/DDBJ whole genome shotgun (WGS) entry which is preliminary data.</text>
</comment>
<feature type="transmembrane region" description="Helical" evidence="6">
    <location>
        <begin position="281"/>
        <end position="307"/>
    </location>
</feature>
<feature type="transmembrane region" description="Helical" evidence="6">
    <location>
        <begin position="499"/>
        <end position="524"/>
    </location>
</feature>
<keyword evidence="3 6" id="KW-1133">Transmembrane helix</keyword>
<feature type="region of interest" description="Disordered" evidence="5">
    <location>
        <begin position="1"/>
        <end position="59"/>
    </location>
</feature>
<evidence type="ECO:0008006" key="9">
    <source>
        <dbReference type="Google" id="ProtNLM"/>
    </source>
</evidence>